<feature type="transmembrane region" description="Helical" evidence="1">
    <location>
        <begin position="234"/>
        <end position="253"/>
    </location>
</feature>
<dbReference type="OrthoDB" id="8582979at2"/>
<keyword evidence="1" id="KW-0472">Membrane</keyword>
<dbReference type="PATRIC" id="fig|1705565.3.peg.4168"/>
<dbReference type="InterPro" id="IPR010390">
    <property type="entry name" value="ABC-2_transporter-like"/>
</dbReference>
<evidence type="ECO:0000256" key="1">
    <source>
        <dbReference type="SAM" id="Phobius"/>
    </source>
</evidence>
<dbReference type="PANTHER" id="PTHR36832:SF1">
    <property type="entry name" value="SLR1174 PROTEIN"/>
    <property type="match status" value="1"/>
</dbReference>
<gene>
    <name evidence="2" type="ORF">AM231_10860</name>
</gene>
<keyword evidence="1" id="KW-0812">Transmembrane</keyword>
<evidence type="ECO:0000313" key="3">
    <source>
        <dbReference type="Proteomes" id="UP000036932"/>
    </source>
</evidence>
<evidence type="ECO:0000313" key="2">
    <source>
        <dbReference type="EMBL" id="KOR89589.1"/>
    </source>
</evidence>
<feature type="transmembrane region" description="Helical" evidence="1">
    <location>
        <begin position="147"/>
        <end position="168"/>
    </location>
</feature>
<proteinExistence type="predicted"/>
<feature type="transmembrane region" description="Helical" evidence="1">
    <location>
        <begin position="55"/>
        <end position="73"/>
    </location>
</feature>
<sequence length="269" mass="30410">MNRRKLYTAVFSMGVQHSMEYRVHFFLGLIGAMFPILVQYFIWTAVYQHSGQDALFSYSYGQIIMYTILAGLVSKLIATQFEHQIADDIKNGGLNKYLIKPISYFGYRLISFFGQKAIYYGITVMLLVGIIWFAASGGVLKVEAVRLVLFAITLWGALLLNFLIAYCICASAFYLHEISYFFVITSLLVNILSGGMFPLEIFGDSVVKALQYTPFPYTIYFPVNVLSGKTEVAAMYQGLLIQCGWIVLFFLLSRFAWHVSMKKYSAVGG</sequence>
<dbReference type="RefSeq" id="WP_054402627.1">
    <property type="nucleotide sequence ID" value="NZ_LIUT01000001.1"/>
</dbReference>
<dbReference type="EMBL" id="LIUT01000001">
    <property type="protein sequence ID" value="KOR89589.1"/>
    <property type="molecule type" value="Genomic_DNA"/>
</dbReference>
<dbReference type="PANTHER" id="PTHR36832">
    <property type="entry name" value="SLR1174 PROTEIN-RELATED"/>
    <property type="match status" value="1"/>
</dbReference>
<keyword evidence="3" id="KW-1185">Reference proteome</keyword>
<dbReference type="AlphaFoldDB" id="A0A0M1P6B6"/>
<dbReference type="Pfam" id="PF06182">
    <property type="entry name" value="ABC2_membrane_6"/>
    <property type="match status" value="1"/>
</dbReference>
<dbReference type="Proteomes" id="UP000036932">
    <property type="component" value="Unassembled WGS sequence"/>
</dbReference>
<protein>
    <recommendedName>
        <fullName evidence="4">ABC transporter permease</fullName>
    </recommendedName>
</protein>
<feature type="transmembrane region" description="Helical" evidence="1">
    <location>
        <begin position="21"/>
        <end position="43"/>
    </location>
</feature>
<feature type="transmembrane region" description="Helical" evidence="1">
    <location>
        <begin position="117"/>
        <end position="135"/>
    </location>
</feature>
<feature type="transmembrane region" description="Helical" evidence="1">
    <location>
        <begin position="180"/>
        <end position="199"/>
    </location>
</feature>
<evidence type="ECO:0008006" key="4">
    <source>
        <dbReference type="Google" id="ProtNLM"/>
    </source>
</evidence>
<comment type="caution">
    <text evidence="2">The sequence shown here is derived from an EMBL/GenBank/DDBJ whole genome shotgun (WGS) entry which is preliminary data.</text>
</comment>
<reference evidence="3" key="1">
    <citation type="submission" date="2015-08" db="EMBL/GenBank/DDBJ databases">
        <title>Genome sequencing project for genomic taxonomy and phylogenomics of Bacillus-like bacteria.</title>
        <authorList>
            <person name="Liu B."/>
            <person name="Wang J."/>
            <person name="Zhu Y."/>
            <person name="Liu G."/>
            <person name="Chen Q."/>
            <person name="Chen Z."/>
            <person name="Lan J."/>
            <person name="Che J."/>
            <person name="Ge C."/>
            <person name="Shi H."/>
            <person name="Pan Z."/>
            <person name="Liu X."/>
        </authorList>
    </citation>
    <scope>NUCLEOTIDE SEQUENCE [LARGE SCALE GENOMIC DNA]</scope>
    <source>
        <strain evidence="3">FJAT-22460</strain>
    </source>
</reference>
<accession>A0A0M1P6B6</accession>
<name>A0A0M1P6B6_9BACL</name>
<keyword evidence="1" id="KW-1133">Transmembrane helix</keyword>
<organism evidence="2 3">
    <name type="scientific">Paenibacillus solani</name>
    <dbReference type="NCBI Taxonomy" id="1705565"/>
    <lineage>
        <taxon>Bacteria</taxon>
        <taxon>Bacillati</taxon>
        <taxon>Bacillota</taxon>
        <taxon>Bacilli</taxon>
        <taxon>Bacillales</taxon>
        <taxon>Paenibacillaceae</taxon>
        <taxon>Paenibacillus</taxon>
    </lineage>
</organism>